<reference evidence="7 8" key="1">
    <citation type="submission" date="2020-01" db="EMBL/GenBank/DDBJ databases">
        <title>Complete and circular genome sequences of six lactobacillus isolates from horses.</title>
        <authorList>
            <person name="Hassan H.M."/>
        </authorList>
    </citation>
    <scope>NUCLEOTIDE SEQUENCE [LARGE SCALE GENOMIC DNA]</scope>
    <source>
        <strain evidence="7 8">1A</strain>
    </source>
</reference>
<dbReference type="Proteomes" id="UP000510886">
    <property type="component" value="Chromosome"/>
</dbReference>
<evidence type="ECO:0000256" key="6">
    <source>
        <dbReference type="SAM" id="Phobius"/>
    </source>
</evidence>
<evidence type="ECO:0000313" key="8">
    <source>
        <dbReference type="Proteomes" id="UP000510886"/>
    </source>
</evidence>
<proteinExistence type="inferred from homology"/>
<keyword evidence="3 6" id="KW-1133">Transmembrane helix</keyword>
<keyword evidence="2 6" id="KW-0812">Transmembrane</keyword>
<dbReference type="EMBL" id="CP047418">
    <property type="protein sequence ID" value="QLL77663.1"/>
    <property type="molecule type" value="Genomic_DNA"/>
</dbReference>
<evidence type="ECO:0000313" key="7">
    <source>
        <dbReference type="EMBL" id="QLL77663.1"/>
    </source>
</evidence>
<dbReference type="NCBIfam" id="TIGR01593">
    <property type="entry name" value="holin_tox_secr"/>
    <property type="match status" value="1"/>
</dbReference>
<accession>A0A7H9EIY1</accession>
<dbReference type="GO" id="GO:0016020">
    <property type="term" value="C:membrane"/>
    <property type="evidence" value="ECO:0007669"/>
    <property type="project" value="UniProtKB-SubCell"/>
</dbReference>
<dbReference type="Pfam" id="PF05105">
    <property type="entry name" value="Phage_holin_4_1"/>
    <property type="match status" value="1"/>
</dbReference>
<protein>
    <submittedName>
        <fullName evidence="7">Holin</fullName>
    </submittedName>
</protein>
<name>A0A7H9EIY1_9LACO</name>
<evidence type="ECO:0000256" key="1">
    <source>
        <dbReference type="ARBA" id="ARBA00004141"/>
    </source>
</evidence>
<organism evidence="7 8">
    <name type="scientific">Ligilactobacillus saerimneri</name>
    <dbReference type="NCBI Taxonomy" id="228229"/>
    <lineage>
        <taxon>Bacteria</taxon>
        <taxon>Bacillati</taxon>
        <taxon>Bacillota</taxon>
        <taxon>Bacilli</taxon>
        <taxon>Lactobacillales</taxon>
        <taxon>Lactobacillaceae</taxon>
        <taxon>Ligilactobacillus</taxon>
    </lineage>
</organism>
<evidence type="ECO:0000256" key="4">
    <source>
        <dbReference type="ARBA" id="ARBA00023136"/>
    </source>
</evidence>
<dbReference type="InterPro" id="IPR006480">
    <property type="entry name" value="Phage_holin_4_1"/>
</dbReference>
<comment type="subcellular location">
    <subcellularLocation>
        <location evidence="1">Membrane</location>
        <topology evidence="1">Multi-pass membrane protein</topology>
    </subcellularLocation>
</comment>
<comment type="similarity">
    <text evidence="5">Belongs to the bacteriophage holin family. Cp-1 holin subfamily.</text>
</comment>
<evidence type="ECO:0000256" key="5">
    <source>
        <dbReference type="ARBA" id="ARBA00023600"/>
    </source>
</evidence>
<dbReference type="KEGG" id="lsw:GTO87_03035"/>
<dbReference type="AlphaFoldDB" id="A0A7H9EIY1"/>
<sequence>MPYHIYLLQQVNNMVDDSLIYVFVWLVVFDILTGYMKAWVATSTGKKTNSTKGLFGLVKHLLVLVIILTGYPLICSIGYPLPAQVMIVALIYNYAVSITENLGQSGVPIPAWLKQHLTKLQDDYNSEDFDPISGHKKDKD</sequence>
<keyword evidence="4 6" id="KW-0472">Membrane</keyword>
<dbReference type="RefSeq" id="WP_180849480.1">
    <property type="nucleotide sequence ID" value="NZ_CP047418.1"/>
</dbReference>
<gene>
    <name evidence="7" type="ORF">GTO87_03035</name>
</gene>
<evidence type="ECO:0000256" key="2">
    <source>
        <dbReference type="ARBA" id="ARBA00022692"/>
    </source>
</evidence>
<feature type="transmembrane region" description="Helical" evidence="6">
    <location>
        <begin position="20"/>
        <end position="40"/>
    </location>
</feature>
<feature type="transmembrane region" description="Helical" evidence="6">
    <location>
        <begin position="61"/>
        <end position="81"/>
    </location>
</feature>
<evidence type="ECO:0000256" key="3">
    <source>
        <dbReference type="ARBA" id="ARBA00022989"/>
    </source>
</evidence>